<reference evidence="3" key="1">
    <citation type="journal article" date="2015" name="J. Biotechnol.">
        <title>Complete genome sequence of Streptomyces ambofaciens ATCC 23877, the spiramycin producer.</title>
        <authorList>
            <person name="Thibessard A."/>
            <person name="Haas D."/>
            <person name="Gerbaud C."/>
            <person name="Aigle B."/>
            <person name="Lautru S."/>
            <person name="Pernodet J.L."/>
            <person name="Leblond P."/>
        </authorList>
    </citation>
    <scope>NUCLEOTIDE SEQUENCE [LARGE SCALE GENOMIC DNA]</scope>
    <source>
        <strain evidence="3">ATCC 23877 / 3486 / DSM 40053 / JCM 4204 / NBRC 12836 / NRRL B-2516</strain>
    </source>
</reference>
<name>A0A0K2ART8_STRA7</name>
<evidence type="ECO:0000313" key="2">
    <source>
        <dbReference type="EMBL" id="AKZ55714.1"/>
    </source>
</evidence>
<feature type="chain" id="PRO_5005473385" evidence="1">
    <location>
        <begin position="33"/>
        <end position="94"/>
    </location>
</feature>
<dbReference type="EMBL" id="CP012382">
    <property type="protein sequence ID" value="AKZ55714.1"/>
    <property type="molecule type" value="Genomic_DNA"/>
</dbReference>
<dbReference type="AlphaFoldDB" id="A0A0K2ART8"/>
<keyword evidence="1" id="KW-0732">Signal</keyword>
<evidence type="ECO:0000313" key="3">
    <source>
        <dbReference type="Proteomes" id="UP000061018"/>
    </source>
</evidence>
<protein>
    <submittedName>
        <fullName evidence="2">Putative secreted protein</fullName>
    </submittedName>
</protein>
<organism evidence="2 3">
    <name type="scientific">Streptomyces ambofaciens (strain ATCC 23877 / 3486 / DSM 40053 / JCM 4204 / NBRC 12836 / NRRL B-2516)</name>
    <dbReference type="NCBI Taxonomy" id="278992"/>
    <lineage>
        <taxon>Bacteria</taxon>
        <taxon>Bacillati</taxon>
        <taxon>Actinomycetota</taxon>
        <taxon>Actinomycetes</taxon>
        <taxon>Kitasatosporales</taxon>
        <taxon>Streptomycetaceae</taxon>
        <taxon>Streptomyces</taxon>
    </lineage>
</organism>
<proteinExistence type="predicted"/>
<gene>
    <name evidence="2" type="ORF">SAM23877_2665</name>
</gene>
<feature type="signal peptide" evidence="1">
    <location>
        <begin position="1"/>
        <end position="32"/>
    </location>
</feature>
<dbReference type="Proteomes" id="UP000061018">
    <property type="component" value="Chromosome"/>
</dbReference>
<sequence>MRSRSIKAALATVGVVAAAGVMPLVTATPAGAAQSTCVNYVGNKGYLVGPKVRSACSRGAIDMGVGKVPNPVCTTRLLQAGVDGNVATSACLRA</sequence>
<dbReference type="KEGG" id="samb:SAM23877_2665"/>
<evidence type="ECO:0000256" key="1">
    <source>
        <dbReference type="SAM" id="SignalP"/>
    </source>
</evidence>
<accession>A0A0K2ART8</accession>